<proteinExistence type="predicted"/>
<sequence length="328" mass="36540">MAEALSLSGVANNLQDYAYDHKEHLVSRIAEIGLEGRPGTPIKALADYVNVMECDGIQTIVLTDLDTVDPLQPGNTDEFNPKAYGTLKNRSMTSRPIKVDMKYSQSQIHKLYSTYMMKVRMKRFDAKKVPFEEWVMVRLAEDIQKNLRMAFYNSIYDAEGTDSGDIMDGVVDQITDIIAGAPSTTNAVALGTALTKATVRAKFDILKAALRANVRYGADTVLILNTAAYDLYCQAYQEDVGAAPYNTQFNKTFLEGTQVEMIVEPGVEAFARPIIATKDNLAMMLDFNRLAEFEFYYNKETRAISVMLDFYGNAGIANPKDLWIGGFS</sequence>
<accession>A0AAE3KT72</accession>
<protein>
    <submittedName>
        <fullName evidence="1">Uncharacterized protein</fullName>
    </submittedName>
</protein>
<dbReference type="AlphaFoldDB" id="A0AAE3KT72"/>
<gene>
    <name evidence="1" type="ORF">EGI31_12670</name>
</gene>
<dbReference type="Proteomes" id="UP001204144">
    <property type="component" value="Unassembled WGS sequence"/>
</dbReference>
<reference evidence="1 2" key="1">
    <citation type="submission" date="2018-11" db="EMBL/GenBank/DDBJ databases">
        <title>Novel bacteria species description.</title>
        <authorList>
            <person name="Han J.-H."/>
        </authorList>
    </citation>
    <scope>NUCLEOTIDE SEQUENCE [LARGE SCALE GENOMIC DNA]</scope>
    <source>
        <strain evidence="1 2">KCTC23259</strain>
    </source>
</reference>
<evidence type="ECO:0000313" key="1">
    <source>
        <dbReference type="EMBL" id="MCP9763808.1"/>
    </source>
</evidence>
<organism evidence="1 2">
    <name type="scientific">Lacihabitans soyangensis</name>
    <dbReference type="NCBI Taxonomy" id="869394"/>
    <lineage>
        <taxon>Bacteria</taxon>
        <taxon>Pseudomonadati</taxon>
        <taxon>Bacteroidota</taxon>
        <taxon>Cytophagia</taxon>
        <taxon>Cytophagales</taxon>
        <taxon>Leadbetterellaceae</taxon>
        <taxon>Lacihabitans</taxon>
    </lineage>
</organism>
<evidence type="ECO:0000313" key="2">
    <source>
        <dbReference type="Proteomes" id="UP001204144"/>
    </source>
</evidence>
<dbReference type="RefSeq" id="WP_255037577.1">
    <property type="nucleotide sequence ID" value="NZ_RJUF01000041.1"/>
</dbReference>
<comment type="caution">
    <text evidence="1">The sequence shown here is derived from an EMBL/GenBank/DDBJ whole genome shotgun (WGS) entry which is preliminary data.</text>
</comment>
<name>A0AAE3KT72_9BACT</name>
<dbReference type="EMBL" id="RJUF01000041">
    <property type="protein sequence ID" value="MCP9763808.1"/>
    <property type="molecule type" value="Genomic_DNA"/>
</dbReference>
<keyword evidence="2" id="KW-1185">Reference proteome</keyword>